<dbReference type="OrthoDB" id="9765462at2"/>
<gene>
    <name evidence="10" type="ORF">ABW02_10500</name>
</gene>
<comment type="similarity">
    <text evidence="3">Belongs to the metallo-dependent hydrolases superfamily. Allantoinase family.</text>
</comment>
<dbReference type="SUPFAM" id="SSF51338">
    <property type="entry name" value="Composite domain of metallo-dependent hydrolases"/>
    <property type="match status" value="1"/>
</dbReference>
<accession>A0A0J1IKN9</accession>
<evidence type="ECO:0000256" key="6">
    <source>
        <dbReference type="ARBA" id="ARBA00022723"/>
    </source>
</evidence>
<organism evidence="10 11">
    <name type="scientific">Niallia circulans</name>
    <name type="common">Bacillus circulans</name>
    <dbReference type="NCBI Taxonomy" id="1397"/>
    <lineage>
        <taxon>Bacteria</taxon>
        <taxon>Bacillati</taxon>
        <taxon>Bacillota</taxon>
        <taxon>Bacilli</taxon>
        <taxon>Bacillales</taxon>
        <taxon>Bacillaceae</taxon>
        <taxon>Niallia</taxon>
    </lineage>
</organism>
<dbReference type="NCBIfam" id="TIGR03178">
    <property type="entry name" value="allantoinase"/>
    <property type="match status" value="1"/>
</dbReference>
<dbReference type="PANTHER" id="PTHR43668">
    <property type="entry name" value="ALLANTOINASE"/>
    <property type="match status" value="1"/>
</dbReference>
<dbReference type="Pfam" id="PF01979">
    <property type="entry name" value="Amidohydro_1"/>
    <property type="match status" value="1"/>
</dbReference>
<dbReference type="GO" id="GO:0050897">
    <property type="term" value="F:cobalt ion binding"/>
    <property type="evidence" value="ECO:0007669"/>
    <property type="project" value="InterPro"/>
</dbReference>
<dbReference type="AlphaFoldDB" id="A0A0J1IKN9"/>
<evidence type="ECO:0000256" key="2">
    <source>
        <dbReference type="ARBA" id="ARBA00004968"/>
    </source>
</evidence>
<dbReference type="NCBIfam" id="TIGR00857">
    <property type="entry name" value="pyrC_multi"/>
    <property type="match status" value="1"/>
</dbReference>
<dbReference type="GO" id="GO:0008270">
    <property type="term" value="F:zinc ion binding"/>
    <property type="evidence" value="ECO:0007669"/>
    <property type="project" value="InterPro"/>
</dbReference>
<comment type="pathway">
    <text evidence="2">Nitrogen metabolism; (S)-allantoin degradation; allantoate from (S)-allantoin: step 1/1.</text>
</comment>
<dbReference type="Gene3D" id="3.20.20.140">
    <property type="entry name" value="Metal-dependent hydrolases"/>
    <property type="match status" value="1"/>
</dbReference>
<evidence type="ECO:0000259" key="9">
    <source>
        <dbReference type="Pfam" id="PF01979"/>
    </source>
</evidence>
<dbReference type="RefSeq" id="WP_047941968.1">
    <property type="nucleotide sequence ID" value="NZ_JBANBP010000077.1"/>
</dbReference>
<dbReference type="GO" id="GO:0000256">
    <property type="term" value="P:allantoin catabolic process"/>
    <property type="evidence" value="ECO:0007669"/>
    <property type="project" value="InterPro"/>
</dbReference>
<dbReference type="InterPro" id="IPR032466">
    <property type="entry name" value="Metal_Hydrolase"/>
</dbReference>
<feature type="domain" description="Amidohydrolase-related" evidence="9">
    <location>
        <begin position="52"/>
        <end position="441"/>
    </location>
</feature>
<comment type="subunit">
    <text evidence="4">Homotetramer.</text>
</comment>
<dbReference type="EMBL" id="LDPH01000008">
    <property type="protein sequence ID" value="KLV26527.1"/>
    <property type="molecule type" value="Genomic_DNA"/>
</dbReference>
<name>A0A0J1IKN9_NIACI</name>
<evidence type="ECO:0000256" key="7">
    <source>
        <dbReference type="ARBA" id="ARBA00022801"/>
    </source>
</evidence>
<dbReference type="PATRIC" id="fig|1397.4.peg.5412"/>
<comment type="caution">
    <text evidence="10">The sequence shown here is derived from an EMBL/GenBank/DDBJ whole genome shotgun (WGS) entry which is preliminary data.</text>
</comment>
<dbReference type="InterPro" id="IPR006680">
    <property type="entry name" value="Amidohydro-rel"/>
</dbReference>
<dbReference type="GO" id="GO:0005737">
    <property type="term" value="C:cytoplasm"/>
    <property type="evidence" value="ECO:0007669"/>
    <property type="project" value="TreeGrafter"/>
</dbReference>
<sequence length="481" mass="53246">MLWDHVIKNGYLYTGNGFEKGHLYIKDGKIAAISQDELAGEAAEVTDGEGLYVCPGFMDTHIHSRDPGPTYKEDFYYSTQAAAAGGITTVFEMPNTNPPINNVENFEKQKKNLAAKAHVDFAIWGICLGDANREDIVPLHHAGVIGFKFFWGYAINKETYQLMYNYKDGDEGVIPPLSDGEVYSIFREVQKTGQILAIHAENNQIIQRLTEEVEASGKRDYEALLQGRPNLAEEMTIQSGIALAKNLGTRLHILHVSTGEGVKLIRQAQADGYTNITSETCPHYLFLSNEDYERVGPQMKVYPPIKYKKDQEELWRGIQDGTVTVVCSDHAPHTEEEKDGSLWDIPAGMCGVETLAPLLLNAVSEEKISLVDACKLLSENPARQYGIYPQKGSLQVGTDADITIVDMKKKHTIKREELHSKSKVTAYDQTPITGMPVATIVRGTKVMENGQIISQPIGRIVVPGGNERDGSSFQLRSIGDL</sequence>
<dbReference type="Proteomes" id="UP000036045">
    <property type="component" value="Unassembled WGS sequence"/>
</dbReference>
<evidence type="ECO:0000313" key="11">
    <source>
        <dbReference type="Proteomes" id="UP000036045"/>
    </source>
</evidence>
<proteinExistence type="inferred from homology"/>
<protein>
    <recommendedName>
        <fullName evidence="5">allantoinase</fullName>
        <ecNumber evidence="5">3.5.2.5</ecNumber>
    </recommendedName>
</protein>
<evidence type="ECO:0000256" key="1">
    <source>
        <dbReference type="ARBA" id="ARBA00001947"/>
    </source>
</evidence>
<dbReference type="InterPro" id="IPR050138">
    <property type="entry name" value="DHOase/Allantoinase_Hydrolase"/>
</dbReference>
<keyword evidence="8" id="KW-0862">Zinc</keyword>
<dbReference type="SUPFAM" id="SSF51556">
    <property type="entry name" value="Metallo-dependent hydrolases"/>
    <property type="match status" value="1"/>
</dbReference>
<dbReference type="GO" id="GO:0006145">
    <property type="term" value="P:purine nucleobase catabolic process"/>
    <property type="evidence" value="ECO:0007669"/>
    <property type="project" value="TreeGrafter"/>
</dbReference>
<keyword evidence="11" id="KW-1185">Reference proteome</keyword>
<dbReference type="PANTHER" id="PTHR43668:SF2">
    <property type="entry name" value="ALLANTOINASE"/>
    <property type="match status" value="1"/>
</dbReference>
<comment type="cofactor">
    <cofactor evidence="1">
        <name>Zn(2+)</name>
        <dbReference type="ChEBI" id="CHEBI:29105"/>
    </cofactor>
</comment>
<evidence type="ECO:0000313" key="10">
    <source>
        <dbReference type="EMBL" id="KLV26527.1"/>
    </source>
</evidence>
<keyword evidence="6" id="KW-0479">Metal-binding</keyword>
<dbReference type="InterPro" id="IPR011059">
    <property type="entry name" value="Metal-dep_hydrolase_composite"/>
</dbReference>
<evidence type="ECO:0000256" key="8">
    <source>
        <dbReference type="ARBA" id="ARBA00022833"/>
    </source>
</evidence>
<keyword evidence="7" id="KW-0378">Hydrolase</keyword>
<evidence type="ECO:0000256" key="5">
    <source>
        <dbReference type="ARBA" id="ARBA00012863"/>
    </source>
</evidence>
<dbReference type="EC" id="3.5.2.5" evidence="5"/>
<dbReference type="Gene3D" id="2.30.40.10">
    <property type="entry name" value="Urease, subunit C, domain 1"/>
    <property type="match status" value="1"/>
</dbReference>
<dbReference type="GO" id="GO:0004038">
    <property type="term" value="F:allantoinase activity"/>
    <property type="evidence" value="ECO:0007669"/>
    <property type="project" value="UniProtKB-EC"/>
</dbReference>
<evidence type="ECO:0000256" key="3">
    <source>
        <dbReference type="ARBA" id="ARBA00010368"/>
    </source>
</evidence>
<reference evidence="10 11" key="1">
    <citation type="submission" date="2015-05" db="EMBL/GenBank/DDBJ databases">
        <title>Whole genome sequence and identification of bacterial endophytes from Costus igneus.</title>
        <authorList>
            <person name="Lee Y.P."/>
            <person name="Gan H.M."/>
            <person name="Eng W."/>
            <person name="Wheatley M.S."/>
            <person name="Caraballo A."/>
            <person name="Polter S."/>
            <person name="Savka M.A."/>
            <person name="Hudson A.O."/>
        </authorList>
    </citation>
    <scope>NUCLEOTIDE SEQUENCE [LARGE SCALE GENOMIC DNA]</scope>
    <source>
        <strain evidence="10 11">RIT379</strain>
    </source>
</reference>
<evidence type="ECO:0000256" key="4">
    <source>
        <dbReference type="ARBA" id="ARBA00011881"/>
    </source>
</evidence>
<dbReference type="InterPro" id="IPR017593">
    <property type="entry name" value="Allantoinase"/>
</dbReference>